<reference evidence="14" key="1">
    <citation type="submission" date="2018-06" db="EMBL/GenBank/DDBJ databases">
        <authorList>
            <person name="Zhirakovskaya E."/>
        </authorList>
    </citation>
    <scope>NUCLEOTIDE SEQUENCE</scope>
</reference>
<dbReference type="SUPFAM" id="SSF56601">
    <property type="entry name" value="beta-lactamase/transpeptidase-like"/>
    <property type="match status" value="1"/>
</dbReference>
<dbReference type="GO" id="GO:0008955">
    <property type="term" value="F:peptidoglycan glycosyltransferase activity"/>
    <property type="evidence" value="ECO:0007669"/>
    <property type="project" value="UniProtKB-EC"/>
</dbReference>
<evidence type="ECO:0000256" key="7">
    <source>
        <dbReference type="ARBA" id="ARBA00044770"/>
    </source>
</evidence>
<evidence type="ECO:0000256" key="9">
    <source>
        <dbReference type="SAM" id="MobiDB-lite"/>
    </source>
</evidence>
<keyword evidence="4 14" id="KW-0808">Transferase</keyword>
<keyword evidence="3 14" id="KW-0328">Glycosyltransferase</keyword>
<name>A0A3B0Z174_9ZZZZ</name>
<dbReference type="Gene3D" id="1.10.3810.10">
    <property type="entry name" value="Biosynthetic peptidoglycan transglycosylase-like"/>
    <property type="match status" value="1"/>
</dbReference>
<dbReference type="GO" id="GO:0006508">
    <property type="term" value="P:proteolysis"/>
    <property type="evidence" value="ECO:0007669"/>
    <property type="project" value="UniProtKB-KW"/>
</dbReference>
<dbReference type="NCBIfam" id="TIGR02073">
    <property type="entry name" value="PBP_1c"/>
    <property type="match status" value="1"/>
</dbReference>
<dbReference type="Gene3D" id="3.40.710.10">
    <property type="entry name" value="DD-peptidase/beta-lactamase superfamily"/>
    <property type="match status" value="1"/>
</dbReference>
<keyword evidence="10" id="KW-0812">Transmembrane</keyword>
<feature type="domain" description="Penicillin-binding C-terminal" evidence="13">
    <location>
        <begin position="734"/>
        <end position="817"/>
    </location>
</feature>
<feature type="transmembrane region" description="Helical" evidence="10">
    <location>
        <begin position="48"/>
        <end position="68"/>
    </location>
</feature>
<dbReference type="GO" id="GO:0030288">
    <property type="term" value="C:outer membrane-bounded periplasmic space"/>
    <property type="evidence" value="ECO:0007669"/>
    <property type="project" value="TreeGrafter"/>
</dbReference>
<dbReference type="EC" id="2.4.99.28" evidence="7"/>
<proteinExistence type="predicted"/>
<gene>
    <name evidence="14" type="ORF">MNBD_GAMMA12-1529</name>
</gene>
<keyword evidence="10" id="KW-1133">Transmembrane helix</keyword>
<feature type="domain" description="Penicillin-binding protein transpeptidase" evidence="11">
    <location>
        <begin position="342"/>
        <end position="599"/>
    </location>
</feature>
<dbReference type="PANTHER" id="PTHR32282:SF15">
    <property type="entry name" value="PENICILLIN-BINDING PROTEIN 1C"/>
    <property type="match status" value="1"/>
</dbReference>
<evidence type="ECO:0000313" key="14">
    <source>
        <dbReference type="EMBL" id="VAW81347.1"/>
    </source>
</evidence>
<keyword evidence="1" id="KW-0121">Carboxypeptidase</keyword>
<organism evidence="14">
    <name type="scientific">hydrothermal vent metagenome</name>
    <dbReference type="NCBI Taxonomy" id="652676"/>
    <lineage>
        <taxon>unclassified sequences</taxon>
        <taxon>metagenomes</taxon>
        <taxon>ecological metagenomes</taxon>
    </lineage>
</organism>
<dbReference type="AlphaFoldDB" id="A0A3B0Z174"/>
<dbReference type="EMBL" id="UOFL01000216">
    <property type="protein sequence ID" value="VAW81347.1"/>
    <property type="molecule type" value="Genomic_DNA"/>
</dbReference>
<evidence type="ECO:0000256" key="5">
    <source>
        <dbReference type="ARBA" id="ARBA00022801"/>
    </source>
</evidence>
<evidence type="ECO:0000259" key="11">
    <source>
        <dbReference type="Pfam" id="PF00905"/>
    </source>
</evidence>
<evidence type="ECO:0000256" key="4">
    <source>
        <dbReference type="ARBA" id="ARBA00022679"/>
    </source>
</evidence>
<feature type="region of interest" description="Disordered" evidence="9">
    <location>
        <begin position="1"/>
        <end position="31"/>
    </location>
</feature>
<dbReference type="InterPro" id="IPR012338">
    <property type="entry name" value="Beta-lactam/transpept-like"/>
</dbReference>
<keyword evidence="6" id="KW-0511">Multifunctional enzyme</keyword>
<dbReference type="InterPro" id="IPR009647">
    <property type="entry name" value="PBP_C"/>
</dbReference>
<dbReference type="InterPro" id="IPR050396">
    <property type="entry name" value="Glycosyltr_51/Transpeptidase"/>
</dbReference>
<evidence type="ECO:0000256" key="10">
    <source>
        <dbReference type="SAM" id="Phobius"/>
    </source>
</evidence>
<protein>
    <recommendedName>
        <fullName evidence="7">peptidoglycan glycosyltransferase</fullName>
        <ecNumber evidence="7">2.4.99.28</ecNumber>
    </recommendedName>
</protein>
<dbReference type="InterPro" id="IPR001460">
    <property type="entry name" value="PCN-bd_Tpept"/>
</dbReference>
<sequence>MTQSNSTEKTTTVERTEVEPDANFNANQPSSSQHCCLKLYRWLVRKSLYAVALLFILFALFLLLDVVLPLDTQQIKSNGFSTVVTASDGTALRAFPDRKGVWRYPIKLKNVSPYYRQALLNYEDRWFYYHPGVNIFALIRASWQRITTGRIISGGSTITMQVARLIDPHSRSIPGKIKQIFRAFQLEWHFSKKQILTMYINIAPFGGTVEGVEAGSLAYLGKSSKDLSHAEAALLAVLPQAPTRLRPDLHPKRAQAARNKVIKRMVQFGIWSQNTAQLSTIEKVLKRRYKQPMLAPILARRMRAKATKHGTIRTTIDASLQITLEQKLTQFVTSFPVNTSAAILVVDNKSFKVRAYIASADFNDESRYGHVDMITASRSPGSTLKPFLYGLAIEDGLLHSHSLLSDAPVEYNGYRPGNFHANFRGPVSVRRALQLSLNVPAVQVLYHYTPKKFVSRLRNGGLKLTMGNQGKPNLSVILGGAGTTLETLVTAYTSFANNGLSGKLRYSDKDKVVTRRMMGAGAAWIIRDILNSHNRPGIPEQYLHWAGSRKVAWKTGTSYGYRDAWAVGVTEQYTIGVWVGRPDGTPMPGQYGAITAAPILFDVVDTLPTRHLMTTSNQKPDHVKKVNICWPLGLAYDPNKVQLCHELHNSWTLHKNTPPTLPDLGTSVWRSREFKYWINPLNGKMVNTRCKVKNRVSRVLAKWPNALEPWLALSRRLKSRAPQPDPSCPQSPWRASNNLQIVGISPQTVIRQSGPNAKPPKIELSALGGYGKLYWIINGKLFATNQSSRAYNHTFSKPGMYEITVTDSKGRYDSVSIKVIP</sequence>
<dbReference type="InterPro" id="IPR036950">
    <property type="entry name" value="PBP_transglycosylase"/>
</dbReference>
<dbReference type="GO" id="GO:0009252">
    <property type="term" value="P:peptidoglycan biosynthetic process"/>
    <property type="evidence" value="ECO:0007669"/>
    <property type="project" value="InterPro"/>
</dbReference>
<dbReference type="GO" id="GO:0004180">
    <property type="term" value="F:carboxypeptidase activity"/>
    <property type="evidence" value="ECO:0007669"/>
    <property type="project" value="UniProtKB-KW"/>
</dbReference>
<dbReference type="SUPFAM" id="SSF53955">
    <property type="entry name" value="Lysozyme-like"/>
    <property type="match status" value="1"/>
</dbReference>
<dbReference type="Pfam" id="PF00905">
    <property type="entry name" value="Transpeptidase"/>
    <property type="match status" value="1"/>
</dbReference>
<dbReference type="PANTHER" id="PTHR32282">
    <property type="entry name" value="BINDING PROTEIN TRANSPEPTIDASE, PUTATIVE-RELATED"/>
    <property type="match status" value="1"/>
</dbReference>
<keyword evidence="5" id="KW-0378">Hydrolase</keyword>
<evidence type="ECO:0000256" key="3">
    <source>
        <dbReference type="ARBA" id="ARBA00022676"/>
    </source>
</evidence>
<keyword evidence="10" id="KW-0472">Membrane</keyword>
<evidence type="ECO:0000259" key="13">
    <source>
        <dbReference type="Pfam" id="PF06832"/>
    </source>
</evidence>
<dbReference type="GO" id="GO:0008658">
    <property type="term" value="F:penicillin binding"/>
    <property type="evidence" value="ECO:0007669"/>
    <property type="project" value="InterPro"/>
</dbReference>
<evidence type="ECO:0000256" key="6">
    <source>
        <dbReference type="ARBA" id="ARBA00023268"/>
    </source>
</evidence>
<accession>A0A3B0Z174</accession>
<dbReference type="InterPro" id="IPR001264">
    <property type="entry name" value="Glyco_trans_51"/>
</dbReference>
<keyword evidence="2" id="KW-0645">Protease</keyword>
<evidence type="ECO:0000259" key="12">
    <source>
        <dbReference type="Pfam" id="PF00912"/>
    </source>
</evidence>
<evidence type="ECO:0000256" key="8">
    <source>
        <dbReference type="ARBA" id="ARBA00049902"/>
    </source>
</evidence>
<comment type="catalytic activity">
    <reaction evidence="8">
        <text>[GlcNAc-(1-&gt;4)-Mur2Ac(oyl-L-Ala-gamma-D-Glu-L-Lys-D-Ala-D-Ala)](n)-di-trans,octa-cis-undecaprenyl diphosphate + beta-D-GlcNAc-(1-&gt;4)-Mur2Ac(oyl-L-Ala-gamma-D-Glu-L-Lys-D-Ala-D-Ala)-di-trans,octa-cis-undecaprenyl diphosphate = [GlcNAc-(1-&gt;4)-Mur2Ac(oyl-L-Ala-gamma-D-Glu-L-Lys-D-Ala-D-Ala)](n+1)-di-trans,octa-cis-undecaprenyl diphosphate + di-trans,octa-cis-undecaprenyl diphosphate + H(+)</text>
        <dbReference type="Rhea" id="RHEA:23708"/>
        <dbReference type="Rhea" id="RHEA-COMP:9602"/>
        <dbReference type="Rhea" id="RHEA-COMP:9603"/>
        <dbReference type="ChEBI" id="CHEBI:15378"/>
        <dbReference type="ChEBI" id="CHEBI:58405"/>
        <dbReference type="ChEBI" id="CHEBI:60033"/>
        <dbReference type="ChEBI" id="CHEBI:78435"/>
        <dbReference type="EC" id="2.4.99.28"/>
    </reaction>
</comment>
<dbReference type="Pfam" id="PF00912">
    <property type="entry name" value="Transgly"/>
    <property type="match status" value="1"/>
</dbReference>
<dbReference type="InterPro" id="IPR023346">
    <property type="entry name" value="Lysozyme-like_dom_sf"/>
</dbReference>
<dbReference type="Pfam" id="PF06832">
    <property type="entry name" value="BiPBP_C"/>
    <property type="match status" value="1"/>
</dbReference>
<feature type="domain" description="Glycosyl transferase family 51" evidence="12">
    <location>
        <begin position="92"/>
        <end position="265"/>
    </location>
</feature>
<dbReference type="InterPro" id="IPR011815">
    <property type="entry name" value="PBP_1c"/>
</dbReference>
<evidence type="ECO:0000256" key="1">
    <source>
        <dbReference type="ARBA" id="ARBA00022645"/>
    </source>
</evidence>
<evidence type="ECO:0000256" key="2">
    <source>
        <dbReference type="ARBA" id="ARBA00022670"/>
    </source>
</evidence>